<reference evidence="1" key="1">
    <citation type="submission" date="2023-10" db="EMBL/GenBank/DDBJ databases">
        <authorList>
            <person name="Domelevo Entfellner J.-B."/>
        </authorList>
    </citation>
    <scope>NUCLEOTIDE SEQUENCE</scope>
</reference>
<protein>
    <submittedName>
        <fullName evidence="1">Uncharacterized protein</fullName>
    </submittedName>
</protein>
<accession>A0AA86SS50</accession>
<name>A0AA86SS50_9FABA</name>
<dbReference type="AlphaFoldDB" id="A0AA86SS50"/>
<proteinExistence type="predicted"/>
<sequence length="88" mass="9840">MATLLHSRLLNDRVWEGSQHLGGPMKHKSPSFAQLVKEKNSDQLTTFSPSKQLHGSCCVILIAPRHGSIVVMEMAIEKLNDGMWDIEN</sequence>
<evidence type="ECO:0000313" key="1">
    <source>
        <dbReference type="EMBL" id="CAJ1962858.1"/>
    </source>
</evidence>
<dbReference type="Proteomes" id="UP001189624">
    <property type="component" value="Chromosome 6"/>
</dbReference>
<dbReference type="Gramene" id="rna-AYBTSS11_LOCUS19470">
    <property type="protein sequence ID" value="CAJ1962858.1"/>
    <property type="gene ID" value="gene-AYBTSS11_LOCUS19470"/>
</dbReference>
<organism evidence="1 2">
    <name type="scientific">Sphenostylis stenocarpa</name>
    <dbReference type="NCBI Taxonomy" id="92480"/>
    <lineage>
        <taxon>Eukaryota</taxon>
        <taxon>Viridiplantae</taxon>
        <taxon>Streptophyta</taxon>
        <taxon>Embryophyta</taxon>
        <taxon>Tracheophyta</taxon>
        <taxon>Spermatophyta</taxon>
        <taxon>Magnoliopsida</taxon>
        <taxon>eudicotyledons</taxon>
        <taxon>Gunneridae</taxon>
        <taxon>Pentapetalae</taxon>
        <taxon>rosids</taxon>
        <taxon>fabids</taxon>
        <taxon>Fabales</taxon>
        <taxon>Fabaceae</taxon>
        <taxon>Papilionoideae</taxon>
        <taxon>50 kb inversion clade</taxon>
        <taxon>NPAAA clade</taxon>
        <taxon>indigoferoid/millettioid clade</taxon>
        <taxon>Phaseoleae</taxon>
        <taxon>Sphenostylis</taxon>
    </lineage>
</organism>
<gene>
    <name evidence="1" type="ORF">AYBTSS11_LOCUS19470</name>
</gene>
<dbReference type="EMBL" id="OY731403">
    <property type="protein sequence ID" value="CAJ1962858.1"/>
    <property type="molecule type" value="Genomic_DNA"/>
</dbReference>
<evidence type="ECO:0000313" key="2">
    <source>
        <dbReference type="Proteomes" id="UP001189624"/>
    </source>
</evidence>
<keyword evidence="2" id="KW-1185">Reference proteome</keyword>